<dbReference type="Proteomes" id="UP000299102">
    <property type="component" value="Unassembled WGS sequence"/>
</dbReference>
<dbReference type="AlphaFoldDB" id="A0A4C1X191"/>
<dbReference type="EMBL" id="BGZK01000717">
    <property type="protein sequence ID" value="GBP57506.1"/>
    <property type="molecule type" value="Genomic_DNA"/>
</dbReference>
<evidence type="ECO:0000313" key="2">
    <source>
        <dbReference type="EMBL" id="GBP57506.1"/>
    </source>
</evidence>
<evidence type="ECO:0000256" key="1">
    <source>
        <dbReference type="SAM" id="MobiDB-lite"/>
    </source>
</evidence>
<protein>
    <submittedName>
        <fullName evidence="2">Uncharacterized protein</fullName>
    </submittedName>
</protein>
<evidence type="ECO:0000313" key="3">
    <source>
        <dbReference type="Proteomes" id="UP000299102"/>
    </source>
</evidence>
<sequence>MRDVLLRRRPKITSVLYGSAVSDKLRHRIETLVHATHSPDVVTWDFCLSSKIKGKLRGKWFTIAEEAVVAFEKAVDATPKCEWAMGLILNRYEGIGLELVRIVAFKPEMVRKQRCSGPKLARRVNAGRAVPFTSTGANVWIAPDKMCRGAGAALSGARGAASVFPPRVRAPRCRLRTLREYRRAAKYLRSQSAPTSPRGPPPPRAAGRSAGAVGGGAGSVIARRAIFARDAR</sequence>
<accession>A0A4C1X191</accession>
<proteinExistence type="predicted"/>
<comment type="caution">
    <text evidence="2">The sequence shown here is derived from an EMBL/GenBank/DDBJ whole genome shotgun (WGS) entry which is preliminary data.</text>
</comment>
<feature type="region of interest" description="Disordered" evidence="1">
    <location>
        <begin position="186"/>
        <end position="216"/>
    </location>
</feature>
<name>A0A4C1X191_EUMVA</name>
<organism evidence="2 3">
    <name type="scientific">Eumeta variegata</name>
    <name type="common">Bagworm moth</name>
    <name type="synonym">Eumeta japonica</name>
    <dbReference type="NCBI Taxonomy" id="151549"/>
    <lineage>
        <taxon>Eukaryota</taxon>
        <taxon>Metazoa</taxon>
        <taxon>Ecdysozoa</taxon>
        <taxon>Arthropoda</taxon>
        <taxon>Hexapoda</taxon>
        <taxon>Insecta</taxon>
        <taxon>Pterygota</taxon>
        <taxon>Neoptera</taxon>
        <taxon>Endopterygota</taxon>
        <taxon>Lepidoptera</taxon>
        <taxon>Glossata</taxon>
        <taxon>Ditrysia</taxon>
        <taxon>Tineoidea</taxon>
        <taxon>Psychidae</taxon>
        <taxon>Oiketicinae</taxon>
        <taxon>Eumeta</taxon>
    </lineage>
</organism>
<gene>
    <name evidence="2" type="ORF">EVAR_36158_1</name>
</gene>
<reference evidence="2 3" key="1">
    <citation type="journal article" date="2019" name="Commun. Biol.">
        <title>The bagworm genome reveals a unique fibroin gene that provides high tensile strength.</title>
        <authorList>
            <person name="Kono N."/>
            <person name="Nakamura H."/>
            <person name="Ohtoshi R."/>
            <person name="Tomita M."/>
            <person name="Numata K."/>
            <person name="Arakawa K."/>
        </authorList>
    </citation>
    <scope>NUCLEOTIDE SEQUENCE [LARGE SCALE GENOMIC DNA]</scope>
</reference>
<keyword evidence="3" id="KW-1185">Reference proteome</keyword>